<evidence type="ECO:0000313" key="2">
    <source>
        <dbReference type="Proteomes" id="UP001064048"/>
    </source>
</evidence>
<gene>
    <name evidence="1" type="ORF">MSG28_003405</name>
</gene>
<reference evidence="1 2" key="1">
    <citation type="journal article" date="2022" name="Genome Biol. Evol.">
        <title>The Spruce Budworm Genome: Reconstructing the Evolutionary History of Antifreeze Proteins.</title>
        <authorList>
            <person name="Beliveau C."/>
            <person name="Gagne P."/>
            <person name="Picq S."/>
            <person name="Vernygora O."/>
            <person name="Keeling C.I."/>
            <person name="Pinkney K."/>
            <person name="Doucet D."/>
            <person name="Wen F."/>
            <person name="Johnston J.S."/>
            <person name="Maaroufi H."/>
            <person name="Boyle B."/>
            <person name="Laroche J."/>
            <person name="Dewar K."/>
            <person name="Juretic N."/>
            <person name="Blackburn G."/>
            <person name="Nisole A."/>
            <person name="Brunet B."/>
            <person name="Brandao M."/>
            <person name="Lumley L."/>
            <person name="Duan J."/>
            <person name="Quan G."/>
            <person name="Lucarotti C.J."/>
            <person name="Roe A.D."/>
            <person name="Sperling F.A.H."/>
            <person name="Levesque R.C."/>
            <person name="Cusson M."/>
        </authorList>
    </citation>
    <scope>NUCLEOTIDE SEQUENCE [LARGE SCALE GENOMIC DNA]</scope>
    <source>
        <strain evidence="1">Glfc:IPQL:Cfum</strain>
    </source>
</reference>
<name>A0ACC0KER5_CHOFU</name>
<evidence type="ECO:0000313" key="1">
    <source>
        <dbReference type="EMBL" id="KAI8434938.1"/>
    </source>
</evidence>
<keyword evidence="2" id="KW-1185">Reference proteome</keyword>
<organism evidence="1 2">
    <name type="scientific">Choristoneura fumiferana</name>
    <name type="common">Spruce budworm moth</name>
    <name type="synonym">Archips fumiferana</name>
    <dbReference type="NCBI Taxonomy" id="7141"/>
    <lineage>
        <taxon>Eukaryota</taxon>
        <taxon>Metazoa</taxon>
        <taxon>Ecdysozoa</taxon>
        <taxon>Arthropoda</taxon>
        <taxon>Hexapoda</taxon>
        <taxon>Insecta</taxon>
        <taxon>Pterygota</taxon>
        <taxon>Neoptera</taxon>
        <taxon>Endopterygota</taxon>
        <taxon>Lepidoptera</taxon>
        <taxon>Glossata</taxon>
        <taxon>Ditrysia</taxon>
        <taxon>Tortricoidea</taxon>
        <taxon>Tortricidae</taxon>
        <taxon>Tortricinae</taxon>
        <taxon>Choristoneura</taxon>
    </lineage>
</organism>
<protein>
    <submittedName>
        <fullName evidence="1">Uncharacterized protein</fullName>
    </submittedName>
</protein>
<comment type="caution">
    <text evidence="1">The sequence shown here is derived from an EMBL/GenBank/DDBJ whole genome shotgun (WGS) entry which is preliminary data.</text>
</comment>
<accession>A0ACC0KER5</accession>
<dbReference type="EMBL" id="CM046105">
    <property type="protein sequence ID" value="KAI8434938.1"/>
    <property type="molecule type" value="Genomic_DNA"/>
</dbReference>
<dbReference type="Proteomes" id="UP001064048">
    <property type="component" value="Chromosome 5"/>
</dbReference>
<sequence length="215" mass="23927">MTLVMSPDSSYGRYDAQPPVDGGMVNPVHREREPELHIEFDGTTVLCRVCGDKASGFHYGVHSCEGCKVTAALHPVRTALQGRSGPLHAEDNLCEQSHPMTLFIYTIQQPTLDPGKGRSYKRESVQTAIEVQVSRNSFGTGPDNACPSAVWLAAVQCTRRLAHKVSGRERPGYWTPLYPHTAKSLANFLMHLLQSDYLTEPIRINRISIQTYDFV</sequence>
<proteinExistence type="predicted"/>